<name>A0AAV3R8B0_LITER</name>
<dbReference type="PANTHER" id="PTHR31992:SF313">
    <property type="entry name" value="DOF ZINC FINGER PROTEIN DOF5.7"/>
    <property type="match status" value="1"/>
</dbReference>
<proteinExistence type="predicted"/>
<dbReference type="InterPro" id="IPR045174">
    <property type="entry name" value="Dof"/>
</dbReference>
<evidence type="ECO:0000256" key="1">
    <source>
        <dbReference type="ARBA" id="ARBA00022723"/>
    </source>
</evidence>
<evidence type="ECO:0000313" key="13">
    <source>
        <dbReference type="Proteomes" id="UP001454036"/>
    </source>
</evidence>
<evidence type="ECO:0000256" key="7">
    <source>
        <dbReference type="ARBA" id="ARBA00023242"/>
    </source>
</evidence>
<dbReference type="GO" id="GO:0008270">
    <property type="term" value="F:zinc ion binding"/>
    <property type="evidence" value="ECO:0007669"/>
    <property type="project" value="UniProtKB-KW"/>
</dbReference>
<gene>
    <name evidence="12" type="ORF">LIER_43903</name>
</gene>
<dbReference type="AlphaFoldDB" id="A0AAV3R8B0"/>
<keyword evidence="5 8" id="KW-0238">DNA-binding</keyword>
<evidence type="ECO:0000259" key="11">
    <source>
        <dbReference type="PROSITE" id="PS50884"/>
    </source>
</evidence>
<keyword evidence="3 9" id="KW-0862">Zinc</keyword>
<feature type="region of interest" description="Disordered" evidence="10">
    <location>
        <begin position="89"/>
        <end position="153"/>
    </location>
</feature>
<keyword evidence="4 9" id="KW-0805">Transcription regulation</keyword>
<organism evidence="12 13">
    <name type="scientific">Lithospermum erythrorhizon</name>
    <name type="common">Purple gromwell</name>
    <name type="synonym">Lithospermum officinale var. erythrorhizon</name>
    <dbReference type="NCBI Taxonomy" id="34254"/>
    <lineage>
        <taxon>Eukaryota</taxon>
        <taxon>Viridiplantae</taxon>
        <taxon>Streptophyta</taxon>
        <taxon>Embryophyta</taxon>
        <taxon>Tracheophyta</taxon>
        <taxon>Spermatophyta</taxon>
        <taxon>Magnoliopsida</taxon>
        <taxon>eudicotyledons</taxon>
        <taxon>Gunneridae</taxon>
        <taxon>Pentapetalae</taxon>
        <taxon>asterids</taxon>
        <taxon>lamiids</taxon>
        <taxon>Boraginales</taxon>
        <taxon>Boraginaceae</taxon>
        <taxon>Boraginoideae</taxon>
        <taxon>Lithospermeae</taxon>
        <taxon>Lithospermum</taxon>
    </lineage>
</organism>
<evidence type="ECO:0000313" key="12">
    <source>
        <dbReference type="EMBL" id="GAA0171471.1"/>
    </source>
</evidence>
<dbReference type="GO" id="GO:0003677">
    <property type="term" value="F:DNA binding"/>
    <property type="evidence" value="ECO:0007669"/>
    <property type="project" value="UniProtKB-UniRule"/>
</dbReference>
<comment type="caution">
    <text evidence="12">The sequence shown here is derived from an EMBL/GenBank/DDBJ whole genome shotgun (WGS) entry which is preliminary data.</text>
</comment>
<comment type="subcellular location">
    <subcellularLocation>
        <location evidence="8 9">Nucleus</location>
    </subcellularLocation>
</comment>
<dbReference type="PROSITE" id="PS50884">
    <property type="entry name" value="ZF_DOF_2"/>
    <property type="match status" value="1"/>
</dbReference>
<feature type="compositionally biased region" description="Basic residues" evidence="10">
    <location>
        <begin position="91"/>
        <end position="101"/>
    </location>
</feature>
<feature type="compositionally biased region" description="Low complexity" evidence="10">
    <location>
        <begin position="128"/>
        <end position="153"/>
    </location>
</feature>
<dbReference type="Proteomes" id="UP001454036">
    <property type="component" value="Unassembled WGS sequence"/>
</dbReference>
<dbReference type="PANTHER" id="PTHR31992">
    <property type="entry name" value="DOF ZINC FINGER PROTEIN DOF1.4-RELATED"/>
    <property type="match status" value="1"/>
</dbReference>
<evidence type="ECO:0000256" key="3">
    <source>
        <dbReference type="ARBA" id="ARBA00022833"/>
    </source>
</evidence>
<evidence type="ECO:0000256" key="5">
    <source>
        <dbReference type="ARBA" id="ARBA00023125"/>
    </source>
</evidence>
<keyword evidence="13" id="KW-1185">Reference proteome</keyword>
<keyword evidence="6 9" id="KW-0804">Transcription</keyword>
<keyword evidence="1 9" id="KW-0479">Metal-binding</keyword>
<dbReference type="GO" id="GO:0003700">
    <property type="term" value="F:DNA-binding transcription factor activity"/>
    <property type="evidence" value="ECO:0007669"/>
    <property type="project" value="UniProtKB-UniRule"/>
</dbReference>
<evidence type="ECO:0000256" key="6">
    <source>
        <dbReference type="ARBA" id="ARBA00023163"/>
    </source>
</evidence>
<evidence type="ECO:0000256" key="10">
    <source>
        <dbReference type="SAM" id="MobiDB-lite"/>
    </source>
</evidence>
<evidence type="ECO:0000256" key="4">
    <source>
        <dbReference type="ARBA" id="ARBA00023015"/>
    </source>
</evidence>
<dbReference type="Pfam" id="PF02701">
    <property type="entry name" value="Zn_ribbon_Dof"/>
    <property type="match status" value="1"/>
</dbReference>
<comment type="function">
    <text evidence="9">Transcription factor that binds specifically to a 5'-AA[AG]G-3' consensus core sequence.</text>
</comment>
<evidence type="ECO:0000256" key="8">
    <source>
        <dbReference type="PROSITE-ProRule" id="PRU00071"/>
    </source>
</evidence>
<evidence type="ECO:0000256" key="2">
    <source>
        <dbReference type="ARBA" id="ARBA00022771"/>
    </source>
</evidence>
<dbReference type="PROSITE" id="PS01361">
    <property type="entry name" value="ZF_DOF_1"/>
    <property type="match status" value="1"/>
</dbReference>
<keyword evidence="2 8" id="KW-0863">Zinc-finger</keyword>
<dbReference type="EMBL" id="BAABME010040893">
    <property type="protein sequence ID" value="GAA0171471.1"/>
    <property type="molecule type" value="Genomic_DNA"/>
</dbReference>
<sequence>MQDIHTLGCGSIGGGGGGRIFTASSVERQIEPQEHQNHLALKCPRCDSENTKFCYYNNYNLSQPRHYCKNCRRYWTKGGVLRNIPVGGGCRKSRRFPKTKSSKIAMNSDENINESSEKNYHSSNNNINYFHSSQNNSHSNENNNYHSSSESSSLPATITMTMATTSNAVGGGGTGSSPNSLLVGEHNAKNASCDYDHCQPLIDQQKGSSEGNMLHITNMVSTSQPEKMMGPIYNVDGDDGGIGGGVEERLFDFSCEDEAYWNQAQWVDDNDQPFNFLP</sequence>
<keyword evidence="7 8" id="KW-0539">Nucleus</keyword>
<dbReference type="InterPro" id="IPR003851">
    <property type="entry name" value="Znf_Dof"/>
</dbReference>
<accession>A0AAV3R8B0</accession>
<evidence type="ECO:0000256" key="9">
    <source>
        <dbReference type="RuleBase" id="RU369094"/>
    </source>
</evidence>
<feature type="domain" description="Dof-type" evidence="11">
    <location>
        <begin position="41"/>
        <end position="95"/>
    </location>
</feature>
<dbReference type="GO" id="GO:0005634">
    <property type="term" value="C:nucleus"/>
    <property type="evidence" value="ECO:0007669"/>
    <property type="project" value="UniProtKB-SubCell"/>
</dbReference>
<reference evidence="12 13" key="1">
    <citation type="submission" date="2024-01" db="EMBL/GenBank/DDBJ databases">
        <title>The complete chloroplast genome sequence of Lithospermum erythrorhizon: insights into the phylogenetic relationship among Boraginaceae species and the maternal lineages of purple gromwells.</title>
        <authorList>
            <person name="Okada T."/>
            <person name="Watanabe K."/>
        </authorList>
    </citation>
    <scope>NUCLEOTIDE SEQUENCE [LARGE SCALE GENOMIC DNA]</scope>
</reference>
<protein>
    <recommendedName>
        <fullName evidence="9">Dof zinc finger protein</fullName>
    </recommendedName>
</protein>
<feature type="compositionally biased region" description="Polar residues" evidence="10">
    <location>
        <begin position="102"/>
        <end position="114"/>
    </location>
</feature>